<dbReference type="EMBL" id="JABBXH010000004">
    <property type="protein sequence ID" value="NMP32552.1"/>
    <property type="molecule type" value="Genomic_DNA"/>
</dbReference>
<accession>A0A7Y0Q842</accession>
<proteinExistence type="predicted"/>
<dbReference type="Proteomes" id="UP000568664">
    <property type="component" value="Unassembled WGS sequence"/>
</dbReference>
<keyword evidence="2" id="KW-1185">Reference proteome</keyword>
<evidence type="ECO:0000313" key="1">
    <source>
        <dbReference type="EMBL" id="NMP32552.1"/>
    </source>
</evidence>
<reference evidence="1 2" key="1">
    <citation type="submission" date="2020-04" db="EMBL/GenBank/DDBJ databases">
        <title>Thalassotalea sp. M1531, isolated from the surface of marine red alga.</title>
        <authorList>
            <person name="Pang L."/>
            <person name="Lu D.-C."/>
        </authorList>
    </citation>
    <scope>NUCLEOTIDE SEQUENCE [LARGE SCALE GENOMIC DNA]</scope>
    <source>
        <strain evidence="1 2">M1531</strain>
    </source>
</reference>
<protein>
    <submittedName>
        <fullName evidence="1">Uncharacterized protein</fullName>
    </submittedName>
</protein>
<name>A0A7Y0Q842_9GAMM</name>
<gene>
    <name evidence="1" type="ORF">HII17_13380</name>
</gene>
<dbReference type="AlphaFoldDB" id="A0A7Y0Q842"/>
<evidence type="ECO:0000313" key="2">
    <source>
        <dbReference type="Proteomes" id="UP000568664"/>
    </source>
</evidence>
<organism evidence="1 2">
    <name type="scientific">Thalassotalea algicola</name>
    <dbReference type="NCBI Taxonomy" id="2716224"/>
    <lineage>
        <taxon>Bacteria</taxon>
        <taxon>Pseudomonadati</taxon>
        <taxon>Pseudomonadota</taxon>
        <taxon>Gammaproteobacteria</taxon>
        <taxon>Alteromonadales</taxon>
        <taxon>Colwelliaceae</taxon>
        <taxon>Thalassotalea</taxon>
    </lineage>
</organism>
<sequence>MDVTFFAAISDCDYSSFEEISESSILGGGFFTKNQISDLLGCFNCTSSALSDCLWLLPLNFTEAITTIDDEVLKDVAVNWSDEVSWENTDVNSMDLAGHLLELKYAYLQHSDKRIFVLFE</sequence>
<comment type="caution">
    <text evidence="1">The sequence shown here is derived from an EMBL/GenBank/DDBJ whole genome shotgun (WGS) entry which is preliminary data.</text>
</comment>
<dbReference type="RefSeq" id="WP_169075876.1">
    <property type="nucleotide sequence ID" value="NZ_JABBXH010000004.1"/>
</dbReference>